<organism evidence="1 2">
    <name type="scientific">phage Lak_Megaphage_RVC_AP1_GC26</name>
    <dbReference type="NCBI Taxonomy" id="3109224"/>
    <lineage>
        <taxon>Viruses</taxon>
        <taxon>Duplodnaviria</taxon>
        <taxon>Heunggongvirae</taxon>
        <taxon>Uroviricota</taxon>
        <taxon>Caudoviricetes</taxon>
        <taxon>Caudoviricetes code 15 clade</taxon>
    </lineage>
</organism>
<proteinExistence type="predicted"/>
<protein>
    <submittedName>
        <fullName evidence="1">Uncharacterized protein</fullName>
    </submittedName>
</protein>
<keyword evidence="2" id="KW-1185">Reference proteome</keyword>
<dbReference type="EMBL" id="OR769218">
    <property type="protein sequence ID" value="WQJ54103.1"/>
    <property type="molecule type" value="Genomic_DNA"/>
</dbReference>
<reference evidence="1 2" key="1">
    <citation type="submission" date="2023-11" db="EMBL/GenBank/DDBJ databases">
        <authorList>
            <person name="Cook R."/>
            <person name="Crisci M."/>
            <person name="Pye H."/>
            <person name="Adriaenssens E."/>
            <person name="Santini J."/>
        </authorList>
    </citation>
    <scope>NUCLEOTIDE SEQUENCE [LARGE SCALE GENOMIC DNA]</scope>
    <source>
        <strain evidence="1">Lak_Megaphage_RVC_AP1_GC26</strain>
    </source>
</reference>
<evidence type="ECO:0000313" key="1">
    <source>
        <dbReference type="EMBL" id="WQJ54103.1"/>
    </source>
</evidence>
<name>A0ABZ0Z7U4_9CAUD</name>
<accession>A0ABZ0Z7U4</accession>
<evidence type="ECO:0000313" key="2">
    <source>
        <dbReference type="Proteomes" id="UP001346559"/>
    </source>
</evidence>
<dbReference type="Proteomes" id="UP001346559">
    <property type="component" value="Segment"/>
</dbReference>
<sequence length="375" mass="42940">MQISQRFHNDTYAPGIATYGIQGKDGEQGTPGTSLFFSEYSLPGEYPDFIKKITSRMLPVKNEQVQLKRKFVNGDQFVDPDGKVYLLMDINQLIRDINNGTNQTWSNEKLKYIGKFNSTNNSDIFSDTNNSGTLRAHKFIISDDSKTATGNGLLTVSHTTKDTDDDINFINLESLYSGQHDMNLDIKFSKKYNGFMISSKYPIYLNANVYTKFNDSNNSNNEYSPVYTTADNKSKTITDYIATTKDLRCDIDASIYSYTKKDTSIIYYGVIYKISFGRKDDTNSKQWEDFVNTYDNGNTIIHFQNKEHSDFTTVIPTIQNYNFRQDYDYVKLNDLINKVQYNDLPNVAISVINGIEAYVNIKNKNMSGIRKRTTN</sequence>